<dbReference type="EMBL" id="LAZR01041552">
    <property type="protein sequence ID" value="KKL11687.1"/>
    <property type="molecule type" value="Genomic_DNA"/>
</dbReference>
<evidence type="ECO:0000313" key="1">
    <source>
        <dbReference type="EMBL" id="KKL11687.1"/>
    </source>
</evidence>
<accession>A0A0F9BCW0</accession>
<comment type="caution">
    <text evidence="1">The sequence shown here is derived from an EMBL/GenBank/DDBJ whole genome shotgun (WGS) entry which is preliminary data.</text>
</comment>
<proteinExistence type="predicted"/>
<dbReference type="AlphaFoldDB" id="A0A0F9BCW0"/>
<sequence length="292" mass="33317">MISRVAAYLSRLPEKEYGVPGPLASAVNYFLDSYLGKIDERAELARQRDKYVPPDLDVHLKELWLGCEIHTAISLNRSYPSFARSLNAWAFTRLFKQWAGPSAPYEIVPLMDSYEYKDYLKGNRAYRIQSEQMNISLDEAATLPVYGTFFIRDVSTGAHLIVSIDLCYYDMACSFTVLSHSHGMQHAEKFFFDLQLSMKENDIYFQKCLSFIRGNLDFHGIISTSWDEVIMKDDLKTEIVKAGARRSEPDAVPPEAPKVWAKCEECGHLGWVKKLPVGSDGKPVDVEEYKEE</sequence>
<gene>
    <name evidence="1" type="ORF">LCGC14_2543280</name>
</gene>
<name>A0A0F9BCW0_9ZZZZ</name>
<reference evidence="1" key="1">
    <citation type="journal article" date="2015" name="Nature">
        <title>Complex archaea that bridge the gap between prokaryotes and eukaryotes.</title>
        <authorList>
            <person name="Spang A."/>
            <person name="Saw J.H."/>
            <person name="Jorgensen S.L."/>
            <person name="Zaremba-Niedzwiedzka K."/>
            <person name="Martijn J."/>
            <person name="Lind A.E."/>
            <person name="van Eijk R."/>
            <person name="Schleper C."/>
            <person name="Guy L."/>
            <person name="Ettema T.J."/>
        </authorList>
    </citation>
    <scope>NUCLEOTIDE SEQUENCE</scope>
</reference>
<protein>
    <submittedName>
        <fullName evidence="1">Uncharacterized protein</fullName>
    </submittedName>
</protein>
<organism evidence="1">
    <name type="scientific">marine sediment metagenome</name>
    <dbReference type="NCBI Taxonomy" id="412755"/>
    <lineage>
        <taxon>unclassified sequences</taxon>
        <taxon>metagenomes</taxon>
        <taxon>ecological metagenomes</taxon>
    </lineage>
</organism>